<dbReference type="KEGG" id="acel:acsn021_24300"/>
<dbReference type="GO" id="GO:0003677">
    <property type="term" value="F:DNA binding"/>
    <property type="evidence" value="ECO:0007669"/>
    <property type="project" value="UniProtKB-KW"/>
</dbReference>
<keyword evidence="3" id="KW-0238">DNA-binding</keyword>
<reference evidence="5 6" key="1">
    <citation type="journal article" date="2016" name="Int. J. Syst. Evol. Microbiol.">
        <title>Descriptions of Anaerotaenia torta gen. nov., sp. nov. and Anaerocolumna cellulosilytica gen. nov., sp. nov. isolated from a methanogenic reactor of cattle waste.</title>
        <authorList>
            <person name="Uek A."/>
            <person name="Ohtaki Y."/>
            <person name="Kaku N."/>
            <person name="Ueki K."/>
        </authorList>
    </citation>
    <scope>NUCLEOTIDE SEQUENCE [LARGE SCALE GENOMIC DNA]</scope>
    <source>
        <strain evidence="5 6">SN021</strain>
    </source>
</reference>
<dbReference type="InterPro" id="IPR047057">
    <property type="entry name" value="MerR_fam"/>
</dbReference>
<keyword evidence="2" id="KW-0805">Transcription regulation</keyword>
<evidence type="ECO:0000256" key="1">
    <source>
        <dbReference type="ARBA" id="ARBA00022491"/>
    </source>
</evidence>
<sequence length="253" mass="29450">MQQNKKFYKPVELAYLYGIHPNTIRLYERLGYISPAERTSNNYRKFSKIHVLQVKICRCIFGYPFTNRHIRDTGNEVMWAAAKKQWDFGKQYASDYIQTIKQEIDLAEKAAEVLQKWALSKRIIENPEQPINFSRKEIADLFGITGETVRNWERNGLISSDALGINNEKLYNNKDLERLRIVYMLRQAGYSISAIHHSISTYNSGQSNMVLTALNNPEYDELISVGDHWLHALWKLMDAAQKIPSIFNELETL</sequence>
<evidence type="ECO:0000313" key="6">
    <source>
        <dbReference type="Proteomes" id="UP000515561"/>
    </source>
</evidence>
<keyword evidence="1" id="KW-0678">Repressor</keyword>
<protein>
    <submittedName>
        <fullName evidence="5">Transcriptional regulator</fullName>
    </submittedName>
</protein>
<dbReference type="EMBL" id="AP023367">
    <property type="protein sequence ID" value="BCJ94861.1"/>
    <property type="molecule type" value="Genomic_DNA"/>
</dbReference>
<evidence type="ECO:0000313" key="5">
    <source>
        <dbReference type="EMBL" id="BCJ94861.1"/>
    </source>
</evidence>
<dbReference type="RefSeq" id="WP_184088943.1">
    <property type="nucleotide sequence ID" value="NZ_AP023367.1"/>
</dbReference>
<dbReference type="Gene3D" id="1.10.1660.10">
    <property type="match status" value="2"/>
</dbReference>
<dbReference type="SUPFAM" id="SSF46955">
    <property type="entry name" value="Putative DNA-binding domain"/>
    <property type="match status" value="2"/>
</dbReference>
<accession>A0A6S6R776</accession>
<keyword evidence="6" id="KW-1185">Reference proteome</keyword>
<proteinExistence type="predicted"/>
<gene>
    <name evidence="5" type="ORF">acsn021_24300</name>
</gene>
<dbReference type="PROSITE" id="PS50937">
    <property type="entry name" value="HTH_MERR_2"/>
    <property type="match status" value="2"/>
</dbReference>
<dbReference type="PANTHER" id="PTHR30204">
    <property type="entry name" value="REDOX-CYCLING DRUG-SENSING TRANSCRIPTIONAL ACTIVATOR SOXR"/>
    <property type="match status" value="1"/>
</dbReference>
<organism evidence="5 6">
    <name type="scientific">Anaerocolumna cellulosilytica</name>
    <dbReference type="NCBI Taxonomy" id="433286"/>
    <lineage>
        <taxon>Bacteria</taxon>
        <taxon>Bacillati</taxon>
        <taxon>Bacillota</taxon>
        <taxon>Clostridia</taxon>
        <taxon>Lachnospirales</taxon>
        <taxon>Lachnospiraceae</taxon>
        <taxon>Anaerocolumna</taxon>
    </lineage>
</organism>
<evidence type="ECO:0000256" key="3">
    <source>
        <dbReference type="ARBA" id="ARBA00023125"/>
    </source>
</evidence>
<name>A0A6S6R776_9FIRM</name>
<dbReference type="PANTHER" id="PTHR30204:SF69">
    <property type="entry name" value="MERR-FAMILY TRANSCRIPTIONAL REGULATOR"/>
    <property type="match status" value="1"/>
</dbReference>
<keyword evidence="4" id="KW-0804">Transcription</keyword>
<dbReference type="SMART" id="SM00422">
    <property type="entry name" value="HTH_MERR"/>
    <property type="match status" value="2"/>
</dbReference>
<dbReference type="Proteomes" id="UP000515561">
    <property type="component" value="Chromosome"/>
</dbReference>
<dbReference type="Pfam" id="PF00376">
    <property type="entry name" value="MerR"/>
    <property type="match status" value="1"/>
</dbReference>
<evidence type="ECO:0000256" key="2">
    <source>
        <dbReference type="ARBA" id="ARBA00023015"/>
    </source>
</evidence>
<dbReference type="InterPro" id="IPR000551">
    <property type="entry name" value="MerR-type_HTH_dom"/>
</dbReference>
<dbReference type="CDD" id="cd00592">
    <property type="entry name" value="HTH_MerR-like"/>
    <property type="match status" value="1"/>
</dbReference>
<dbReference type="InterPro" id="IPR009061">
    <property type="entry name" value="DNA-bd_dom_put_sf"/>
</dbReference>
<dbReference type="Pfam" id="PF13411">
    <property type="entry name" value="MerR_1"/>
    <property type="match status" value="1"/>
</dbReference>
<evidence type="ECO:0000256" key="4">
    <source>
        <dbReference type="ARBA" id="ARBA00023163"/>
    </source>
</evidence>
<dbReference type="AlphaFoldDB" id="A0A6S6R776"/>
<dbReference type="GO" id="GO:0003700">
    <property type="term" value="F:DNA-binding transcription factor activity"/>
    <property type="evidence" value="ECO:0007669"/>
    <property type="project" value="InterPro"/>
</dbReference>